<dbReference type="RefSeq" id="WP_051736475.1">
    <property type="nucleotide sequence ID" value="NZ_BAAAUZ010000010.1"/>
</dbReference>
<comment type="similarity">
    <text evidence="1">Belongs to the enoyl-CoA hydratase/isomerase family.</text>
</comment>
<evidence type="ECO:0000313" key="5">
    <source>
        <dbReference type="Proteomes" id="UP001143463"/>
    </source>
</evidence>
<organism evidence="4 5">
    <name type="scientific">Pseudonocardia halophobica</name>
    <dbReference type="NCBI Taxonomy" id="29401"/>
    <lineage>
        <taxon>Bacteria</taxon>
        <taxon>Bacillati</taxon>
        <taxon>Actinomycetota</taxon>
        <taxon>Actinomycetes</taxon>
        <taxon>Pseudonocardiales</taxon>
        <taxon>Pseudonocardiaceae</taxon>
        <taxon>Pseudonocardia</taxon>
    </lineage>
</organism>
<gene>
    <name evidence="4" type="ORF">GCM10017577_29840</name>
</gene>
<accession>A0A9W6L239</accession>
<reference evidence="4" key="2">
    <citation type="submission" date="2023-01" db="EMBL/GenBank/DDBJ databases">
        <authorList>
            <person name="Sun Q."/>
            <person name="Evtushenko L."/>
        </authorList>
    </citation>
    <scope>NUCLEOTIDE SEQUENCE</scope>
    <source>
        <strain evidence="4">VKM Ac-1069</strain>
    </source>
</reference>
<name>A0A9W6L239_9PSEU</name>
<reference evidence="4" key="1">
    <citation type="journal article" date="2014" name="Int. J. Syst. Evol. Microbiol.">
        <title>Complete genome sequence of Corynebacterium casei LMG S-19264T (=DSM 44701T), isolated from a smear-ripened cheese.</title>
        <authorList>
            <consortium name="US DOE Joint Genome Institute (JGI-PGF)"/>
            <person name="Walter F."/>
            <person name="Albersmeier A."/>
            <person name="Kalinowski J."/>
            <person name="Ruckert C."/>
        </authorList>
    </citation>
    <scope>NUCLEOTIDE SEQUENCE</scope>
    <source>
        <strain evidence="4">VKM Ac-1069</strain>
    </source>
</reference>
<dbReference type="InterPro" id="IPR001753">
    <property type="entry name" value="Enoyl-CoA_hydra/iso"/>
</dbReference>
<keyword evidence="2" id="KW-0443">Lipid metabolism</keyword>
<dbReference type="GO" id="GO:0006635">
    <property type="term" value="P:fatty acid beta-oxidation"/>
    <property type="evidence" value="ECO:0007669"/>
    <property type="project" value="TreeGrafter"/>
</dbReference>
<comment type="caution">
    <text evidence="4">The sequence shown here is derived from an EMBL/GenBank/DDBJ whole genome shotgun (WGS) entry which is preliminary data.</text>
</comment>
<dbReference type="EMBL" id="BSFQ01000010">
    <property type="protein sequence ID" value="GLL11843.1"/>
    <property type="molecule type" value="Genomic_DNA"/>
</dbReference>
<evidence type="ECO:0000256" key="2">
    <source>
        <dbReference type="ARBA" id="ARBA00023098"/>
    </source>
</evidence>
<protein>
    <submittedName>
        <fullName evidence="4">Enoyl-CoA hydratase</fullName>
    </submittedName>
</protein>
<evidence type="ECO:0000256" key="3">
    <source>
        <dbReference type="ARBA" id="ARBA00023239"/>
    </source>
</evidence>
<keyword evidence="3" id="KW-0456">Lyase</keyword>
<dbReference type="SUPFAM" id="SSF52096">
    <property type="entry name" value="ClpP/crotonase"/>
    <property type="match status" value="1"/>
</dbReference>
<dbReference type="GO" id="GO:0016829">
    <property type="term" value="F:lyase activity"/>
    <property type="evidence" value="ECO:0007669"/>
    <property type="project" value="UniProtKB-KW"/>
</dbReference>
<dbReference type="Gene3D" id="3.90.226.10">
    <property type="entry name" value="2-enoyl-CoA Hydratase, Chain A, domain 1"/>
    <property type="match status" value="1"/>
</dbReference>
<evidence type="ECO:0000313" key="4">
    <source>
        <dbReference type="EMBL" id="GLL11843.1"/>
    </source>
</evidence>
<sequence>MPRFEGSEHVLVSRPEPGVAVLELARGKVNAIDQAFYAELGEVFDAVSGDEQIRCAVLTGRGHVFCAGNDLRDFAAMDARHGEEHMRTVRRCFSALLECAVPVVAAVNGPALGSGLGLVASCDLVVASERATFGLPEMGVGVLGGGRFTARMLPQQAVRRLFFTAEPVGAATFRDWGAPAEVVAHEELLPAALRLARSVAAKDRHALTLAKQSLNGCEPLDLERGYRLEQTFTVRLSAHASSKEAVAGRMAELGVAAPNTADPGTAGP</sequence>
<dbReference type="AlphaFoldDB" id="A0A9W6L239"/>
<dbReference type="Proteomes" id="UP001143463">
    <property type="component" value="Unassembled WGS sequence"/>
</dbReference>
<dbReference type="CDD" id="cd06558">
    <property type="entry name" value="crotonase-like"/>
    <property type="match status" value="1"/>
</dbReference>
<dbReference type="PANTHER" id="PTHR11941:SF169">
    <property type="entry name" value="(7AS)-7A-METHYL-1,5-DIOXO-2,3,5,6,7,7A-HEXAHYDRO-1H-INDENE-CARBOXYL-COA HYDROLASE"/>
    <property type="match status" value="1"/>
</dbReference>
<dbReference type="Pfam" id="PF00378">
    <property type="entry name" value="ECH_1"/>
    <property type="match status" value="1"/>
</dbReference>
<keyword evidence="5" id="KW-1185">Reference proteome</keyword>
<proteinExistence type="inferred from homology"/>
<dbReference type="InterPro" id="IPR029045">
    <property type="entry name" value="ClpP/crotonase-like_dom_sf"/>
</dbReference>
<dbReference type="PANTHER" id="PTHR11941">
    <property type="entry name" value="ENOYL-COA HYDRATASE-RELATED"/>
    <property type="match status" value="1"/>
</dbReference>
<evidence type="ECO:0000256" key="1">
    <source>
        <dbReference type="ARBA" id="ARBA00005254"/>
    </source>
</evidence>